<evidence type="ECO:0000256" key="1">
    <source>
        <dbReference type="ARBA" id="ARBA00023015"/>
    </source>
</evidence>
<dbReference type="Proteomes" id="UP000295263">
    <property type="component" value="Unassembled WGS sequence"/>
</dbReference>
<dbReference type="SMART" id="SM00342">
    <property type="entry name" value="HTH_ARAC"/>
    <property type="match status" value="1"/>
</dbReference>
<keyword evidence="2" id="KW-0238">DNA-binding</keyword>
<comment type="caution">
    <text evidence="5">The sequence shown here is derived from an EMBL/GenBank/DDBJ whole genome shotgun (WGS) entry which is preliminary data.</text>
</comment>
<keyword evidence="3" id="KW-0804">Transcription</keyword>
<proteinExistence type="predicted"/>
<sequence length="313" mass="36310">MLLKDVAFNGVYIIFMLTIWNADHFFEKIETTIGVDYMLRAREGVPEKGVYIRPHMHLEHEIMWFHKAEGSYSIGSEKFNLKNNTLIYVSPLVLHDMELAFTGDHERFLLQYDNAVPSRLKYPFPAMKPHTGIVTQLNEQDAERLQFLFQWFTEIHETPHSAHEINPLMILLLNTVFHHATQAEQISPESEGSSSFENIINFIIDMETRTSFNITLNEAAEFVGLSSSHFSRTFKKIMQVSFKEYLVRKKIALSANLLTNTELSVTDIAYQCEFTDSAYYCFQFKKIVGVTPKKFRTNSRSTKQLSTKHDKTE</sequence>
<protein>
    <submittedName>
        <fullName evidence="5">AraC family transcriptional regulator</fullName>
    </submittedName>
</protein>
<dbReference type="PROSITE" id="PS01124">
    <property type="entry name" value="HTH_ARAC_FAMILY_2"/>
    <property type="match status" value="1"/>
</dbReference>
<evidence type="ECO:0000259" key="4">
    <source>
        <dbReference type="PROSITE" id="PS01124"/>
    </source>
</evidence>
<dbReference type="EMBL" id="SLYQ01000001">
    <property type="protein sequence ID" value="TCQ77461.1"/>
    <property type="molecule type" value="Genomic_DNA"/>
</dbReference>
<accession>A0ABD7QQZ0</accession>
<dbReference type="PANTHER" id="PTHR43280:SF2">
    <property type="entry name" value="HTH-TYPE TRANSCRIPTIONAL REGULATOR EXSA"/>
    <property type="match status" value="1"/>
</dbReference>
<reference evidence="5 6" key="1">
    <citation type="submission" date="2019-03" db="EMBL/GenBank/DDBJ databases">
        <title>Genomic analyses of the natural microbiome of Caenorhabditis elegans.</title>
        <authorList>
            <person name="Samuel B."/>
        </authorList>
    </citation>
    <scope>NUCLEOTIDE SEQUENCE [LARGE SCALE GENOMIC DNA]</scope>
    <source>
        <strain evidence="5 6">JUb54</strain>
    </source>
</reference>
<dbReference type="Pfam" id="PF12833">
    <property type="entry name" value="HTH_18"/>
    <property type="match status" value="1"/>
</dbReference>
<dbReference type="InterPro" id="IPR018060">
    <property type="entry name" value="HTH_AraC"/>
</dbReference>
<dbReference type="Gene3D" id="2.60.120.10">
    <property type="entry name" value="Jelly Rolls"/>
    <property type="match status" value="1"/>
</dbReference>
<dbReference type="PANTHER" id="PTHR43280">
    <property type="entry name" value="ARAC-FAMILY TRANSCRIPTIONAL REGULATOR"/>
    <property type="match status" value="1"/>
</dbReference>
<organism evidence="5 6">
    <name type="scientific">Raoultella ornithinolytica</name>
    <name type="common">Klebsiella ornithinolytica</name>
    <dbReference type="NCBI Taxonomy" id="54291"/>
    <lineage>
        <taxon>Bacteria</taxon>
        <taxon>Pseudomonadati</taxon>
        <taxon>Pseudomonadota</taxon>
        <taxon>Gammaproteobacteria</taxon>
        <taxon>Enterobacterales</taxon>
        <taxon>Enterobacteriaceae</taxon>
        <taxon>Klebsiella/Raoultella group</taxon>
        <taxon>Raoultella</taxon>
    </lineage>
</organism>
<dbReference type="InterPro" id="IPR037923">
    <property type="entry name" value="HTH-like"/>
</dbReference>
<keyword evidence="1" id="KW-0805">Transcription regulation</keyword>
<evidence type="ECO:0000313" key="5">
    <source>
        <dbReference type="EMBL" id="TCQ77461.1"/>
    </source>
</evidence>
<dbReference type="SUPFAM" id="SSF51215">
    <property type="entry name" value="Regulatory protein AraC"/>
    <property type="match status" value="1"/>
</dbReference>
<name>A0ABD7QQZ0_RAOOR</name>
<dbReference type="AlphaFoldDB" id="A0ABD7QQZ0"/>
<evidence type="ECO:0000256" key="3">
    <source>
        <dbReference type="ARBA" id="ARBA00023163"/>
    </source>
</evidence>
<dbReference type="SUPFAM" id="SSF46689">
    <property type="entry name" value="Homeodomain-like"/>
    <property type="match status" value="2"/>
</dbReference>
<gene>
    <name evidence="5" type="ORF">EC841_1011283</name>
</gene>
<dbReference type="InterPro" id="IPR014710">
    <property type="entry name" value="RmlC-like_jellyroll"/>
</dbReference>
<dbReference type="Gene3D" id="1.10.10.60">
    <property type="entry name" value="Homeodomain-like"/>
    <property type="match status" value="2"/>
</dbReference>
<evidence type="ECO:0000256" key="2">
    <source>
        <dbReference type="ARBA" id="ARBA00023125"/>
    </source>
</evidence>
<dbReference type="GO" id="GO:0003677">
    <property type="term" value="F:DNA binding"/>
    <property type="evidence" value="ECO:0007669"/>
    <property type="project" value="UniProtKB-KW"/>
</dbReference>
<feature type="domain" description="HTH araC/xylS-type" evidence="4">
    <location>
        <begin position="197"/>
        <end position="298"/>
    </location>
</feature>
<evidence type="ECO:0000313" key="6">
    <source>
        <dbReference type="Proteomes" id="UP000295263"/>
    </source>
</evidence>
<dbReference type="InterPro" id="IPR009057">
    <property type="entry name" value="Homeodomain-like_sf"/>
</dbReference>